<feature type="region of interest" description="Disordered" evidence="1">
    <location>
        <begin position="1"/>
        <end position="26"/>
    </location>
</feature>
<keyword evidence="3" id="KW-1185">Reference proteome</keyword>
<dbReference type="AlphaFoldDB" id="A0A6G1IF42"/>
<sequence length="236" mass="26739">MSNFPSSSNINDEQDPGEYSHGLSREWCTGHPPKPSGFDHFMKSRRSTLANKLELDDHLKTSVVPYESHLYLLLNDHNVARLSPFWKREKPIADLSIFERLLLTKDINKAHADHAVAAIKRIGDYVKHLVIVAPIHTTELGDVFNREEGDINTGNDWDKILECFPNLETVTFDHPEEEPSDLTRSTFHNFQRAVNAAKIDSLENVIMNVPGQISNEFPSNAIDYPQAQDPLADLDI</sequence>
<organism evidence="2 3">
    <name type="scientific">Lentithecium fluviatile CBS 122367</name>
    <dbReference type="NCBI Taxonomy" id="1168545"/>
    <lineage>
        <taxon>Eukaryota</taxon>
        <taxon>Fungi</taxon>
        <taxon>Dikarya</taxon>
        <taxon>Ascomycota</taxon>
        <taxon>Pezizomycotina</taxon>
        <taxon>Dothideomycetes</taxon>
        <taxon>Pleosporomycetidae</taxon>
        <taxon>Pleosporales</taxon>
        <taxon>Massarineae</taxon>
        <taxon>Lentitheciaceae</taxon>
        <taxon>Lentithecium</taxon>
    </lineage>
</organism>
<protein>
    <submittedName>
        <fullName evidence="2">Uncharacterized protein</fullName>
    </submittedName>
</protein>
<gene>
    <name evidence="2" type="ORF">K458DRAFT_181151</name>
</gene>
<evidence type="ECO:0000313" key="3">
    <source>
        <dbReference type="Proteomes" id="UP000799291"/>
    </source>
</evidence>
<proteinExistence type="predicted"/>
<evidence type="ECO:0000313" key="2">
    <source>
        <dbReference type="EMBL" id="KAF2676519.1"/>
    </source>
</evidence>
<evidence type="ECO:0000256" key="1">
    <source>
        <dbReference type="SAM" id="MobiDB-lite"/>
    </source>
</evidence>
<reference evidence="2" key="1">
    <citation type="journal article" date="2020" name="Stud. Mycol.">
        <title>101 Dothideomycetes genomes: a test case for predicting lifestyles and emergence of pathogens.</title>
        <authorList>
            <person name="Haridas S."/>
            <person name="Albert R."/>
            <person name="Binder M."/>
            <person name="Bloem J."/>
            <person name="Labutti K."/>
            <person name="Salamov A."/>
            <person name="Andreopoulos B."/>
            <person name="Baker S."/>
            <person name="Barry K."/>
            <person name="Bills G."/>
            <person name="Bluhm B."/>
            <person name="Cannon C."/>
            <person name="Castanera R."/>
            <person name="Culley D."/>
            <person name="Daum C."/>
            <person name="Ezra D."/>
            <person name="Gonzalez J."/>
            <person name="Henrissat B."/>
            <person name="Kuo A."/>
            <person name="Liang C."/>
            <person name="Lipzen A."/>
            <person name="Lutzoni F."/>
            <person name="Magnuson J."/>
            <person name="Mondo S."/>
            <person name="Nolan M."/>
            <person name="Ohm R."/>
            <person name="Pangilinan J."/>
            <person name="Park H.-J."/>
            <person name="Ramirez L."/>
            <person name="Alfaro M."/>
            <person name="Sun H."/>
            <person name="Tritt A."/>
            <person name="Yoshinaga Y."/>
            <person name="Zwiers L.-H."/>
            <person name="Turgeon B."/>
            <person name="Goodwin S."/>
            <person name="Spatafora J."/>
            <person name="Crous P."/>
            <person name="Grigoriev I."/>
        </authorList>
    </citation>
    <scope>NUCLEOTIDE SEQUENCE</scope>
    <source>
        <strain evidence="2">CBS 122367</strain>
    </source>
</reference>
<accession>A0A6G1IF42</accession>
<dbReference type="EMBL" id="MU005633">
    <property type="protein sequence ID" value="KAF2676519.1"/>
    <property type="molecule type" value="Genomic_DNA"/>
</dbReference>
<dbReference type="OrthoDB" id="3776715at2759"/>
<feature type="compositionally biased region" description="Polar residues" evidence="1">
    <location>
        <begin position="1"/>
        <end position="11"/>
    </location>
</feature>
<name>A0A6G1IF42_9PLEO</name>
<dbReference type="Proteomes" id="UP000799291">
    <property type="component" value="Unassembled WGS sequence"/>
</dbReference>